<dbReference type="Proteomes" id="UP000776276">
    <property type="component" value="Unassembled WGS sequence"/>
</dbReference>
<dbReference type="InterPro" id="IPR006385">
    <property type="entry name" value="HAD_hydro_SerB1"/>
</dbReference>
<feature type="transmembrane region" description="Helical" evidence="4">
    <location>
        <begin position="31"/>
        <end position="50"/>
    </location>
</feature>
<keyword evidence="1" id="KW-0479">Metal-binding</keyword>
<dbReference type="PANTHER" id="PTHR43344">
    <property type="entry name" value="PHOSPHOSERINE PHOSPHATASE"/>
    <property type="match status" value="1"/>
</dbReference>
<keyword evidence="2 5" id="KW-0378">Hydrolase</keyword>
<protein>
    <submittedName>
        <fullName evidence="5">HAD-IB family hydrolase</fullName>
    </submittedName>
</protein>
<keyword evidence="4" id="KW-0472">Membrane</keyword>
<evidence type="ECO:0000313" key="5">
    <source>
        <dbReference type="EMBL" id="MBU3078318.1"/>
    </source>
</evidence>
<name>A0ABS6BJ26_9SPHN</name>
<dbReference type="NCBIfam" id="TIGR01488">
    <property type="entry name" value="HAD-SF-IB"/>
    <property type="match status" value="1"/>
</dbReference>
<evidence type="ECO:0000256" key="1">
    <source>
        <dbReference type="ARBA" id="ARBA00022723"/>
    </source>
</evidence>
<dbReference type="InterPro" id="IPR050582">
    <property type="entry name" value="HAD-like_SerB"/>
</dbReference>
<evidence type="ECO:0000256" key="2">
    <source>
        <dbReference type="ARBA" id="ARBA00022801"/>
    </source>
</evidence>
<keyword evidence="6" id="KW-1185">Reference proteome</keyword>
<dbReference type="EMBL" id="JAHKRT010000005">
    <property type="protein sequence ID" value="MBU3078318.1"/>
    <property type="molecule type" value="Genomic_DNA"/>
</dbReference>
<evidence type="ECO:0000313" key="6">
    <source>
        <dbReference type="Proteomes" id="UP000776276"/>
    </source>
</evidence>
<organism evidence="5 6">
    <name type="scientific">Sphingomonas quercus</name>
    <dbReference type="NCBI Taxonomy" id="2842451"/>
    <lineage>
        <taxon>Bacteria</taxon>
        <taxon>Pseudomonadati</taxon>
        <taxon>Pseudomonadota</taxon>
        <taxon>Alphaproteobacteria</taxon>
        <taxon>Sphingomonadales</taxon>
        <taxon>Sphingomonadaceae</taxon>
        <taxon>Sphingomonas</taxon>
    </lineage>
</organism>
<keyword evidence="4" id="KW-0812">Transmembrane</keyword>
<dbReference type="GO" id="GO:0016787">
    <property type="term" value="F:hydrolase activity"/>
    <property type="evidence" value="ECO:0007669"/>
    <property type="project" value="UniProtKB-KW"/>
</dbReference>
<dbReference type="NCBIfam" id="TIGR01490">
    <property type="entry name" value="HAD-SF-IB-hyp1"/>
    <property type="match status" value="1"/>
</dbReference>
<dbReference type="Pfam" id="PF12710">
    <property type="entry name" value="HAD"/>
    <property type="match status" value="1"/>
</dbReference>
<evidence type="ECO:0000256" key="3">
    <source>
        <dbReference type="ARBA" id="ARBA00022842"/>
    </source>
</evidence>
<evidence type="ECO:0000256" key="4">
    <source>
        <dbReference type="SAM" id="Phobius"/>
    </source>
</evidence>
<dbReference type="RefSeq" id="WP_216324351.1">
    <property type="nucleotide sequence ID" value="NZ_JAHKRT010000005.1"/>
</dbReference>
<sequence length="224" mass="25442">MTELAIYDMDRTITRTGTYTPFLIHAALRIAPWRLVFVPAVLVVMLLYVLKRMTRARLKEINQRLMLGPHILPADLKRVRASFAELVWNTNILPGALRQIEEDRAAGRRLVLATASYRLYVEAIAERLGFDDVIATNSILGLDARVTAKIDGENCYGPAKLRMIEAWLAHEGIARSEARVRFYSDHASDAPVMEWADEPFAANPSKKMRRLAEARGWPIVDWAR</sequence>
<keyword evidence="3" id="KW-0460">Magnesium</keyword>
<dbReference type="PANTHER" id="PTHR43344:SF13">
    <property type="entry name" value="PHOSPHATASE RV3661-RELATED"/>
    <property type="match status" value="1"/>
</dbReference>
<accession>A0ABS6BJ26</accession>
<proteinExistence type="predicted"/>
<keyword evidence="4" id="KW-1133">Transmembrane helix</keyword>
<gene>
    <name evidence="5" type="ORF">KOF26_10600</name>
</gene>
<reference evidence="5 6" key="1">
    <citation type="submission" date="2021-06" db="EMBL/GenBank/DDBJ databases">
        <title>Sphingomonas sp. XMGL2, whole genome shotgun sequencing project.</title>
        <authorList>
            <person name="Zhao G."/>
            <person name="Shen L."/>
        </authorList>
    </citation>
    <scope>NUCLEOTIDE SEQUENCE [LARGE SCALE GENOMIC DNA]</scope>
    <source>
        <strain evidence="5 6">XMGL2</strain>
    </source>
</reference>
<comment type="caution">
    <text evidence="5">The sequence shown here is derived from an EMBL/GenBank/DDBJ whole genome shotgun (WGS) entry which is preliminary data.</text>
</comment>